<protein>
    <recommendedName>
        <fullName evidence="2">PWWP domain-containing protein</fullName>
    </recommendedName>
</protein>
<dbReference type="Proteomes" id="UP000290560">
    <property type="component" value="Unassembled WGS sequence"/>
</dbReference>
<dbReference type="AlphaFoldDB" id="A0A445MH79"/>
<dbReference type="EMBL" id="KV875950">
    <property type="protein sequence ID" value="RZR73551.1"/>
    <property type="molecule type" value="Genomic_DNA"/>
</dbReference>
<reference evidence="1" key="1">
    <citation type="journal article" date="2018" name="Data Brief">
        <title>Genome sequence data from 17 accessions of Ensete ventricosum, a staple food crop for millions in Ethiopia.</title>
        <authorList>
            <person name="Yemataw Z."/>
            <person name="Muzemil S."/>
            <person name="Ambachew D."/>
            <person name="Tripathi L."/>
            <person name="Tesfaye K."/>
            <person name="Chala A."/>
            <person name="Farbos A."/>
            <person name="O'Neill P."/>
            <person name="Moore K."/>
            <person name="Grant M."/>
            <person name="Studholme D.J."/>
        </authorList>
    </citation>
    <scope>NUCLEOTIDE SEQUENCE [LARGE SCALE GENOMIC DNA]</scope>
    <source>
        <tissue evidence="1">Leaf</tissue>
    </source>
</reference>
<evidence type="ECO:0000313" key="1">
    <source>
        <dbReference type="EMBL" id="RZR73551.1"/>
    </source>
</evidence>
<proteinExistence type="predicted"/>
<evidence type="ECO:0008006" key="2">
    <source>
        <dbReference type="Google" id="ProtNLM"/>
    </source>
</evidence>
<sequence>MAVATGSGEEKGDGRGCVQEGCRWVALEEKGRWWPATVVGEEEGVAAMAA</sequence>
<organism evidence="1">
    <name type="scientific">Ensete ventricosum</name>
    <name type="common">Abyssinian banana</name>
    <name type="synonym">Musa ensete</name>
    <dbReference type="NCBI Taxonomy" id="4639"/>
    <lineage>
        <taxon>Eukaryota</taxon>
        <taxon>Viridiplantae</taxon>
        <taxon>Streptophyta</taxon>
        <taxon>Embryophyta</taxon>
        <taxon>Tracheophyta</taxon>
        <taxon>Spermatophyta</taxon>
        <taxon>Magnoliopsida</taxon>
        <taxon>Liliopsida</taxon>
        <taxon>Zingiberales</taxon>
        <taxon>Musaceae</taxon>
        <taxon>Ensete</taxon>
    </lineage>
</organism>
<name>A0A445MH79_ENSVE</name>
<gene>
    <name evidence="1" type="ORF">BHM03_00025574</name>
</gene>
<accession>A0A445MH79</accession>